<dbReference type="InterPro" id="IPR050390">
    <property type="entry name" value="C5-Methyltransferase"/>
</dbReference>
<dbReference type="Gene3D" id="3.40.50.150">
    <property type="entry name" value="Vaccinia Virus protein VP39"/>
    <property type="match status" value="1"/>
</dbReference>
<evidence type="ECO:0000256" key="1">
    <source>
        <dbReference type="ARBA" id="ARBA00022603"/>
    </source>
</evidence>
<dbReference type="PANTHER" id="PTHR10629:SF52">
    <property type="entry name" value="DNA (CYTOSINE-5)-METHYLTRANSFERASE 1"/>
    <property type="match status" value="1"/>
</dbReference>
<dbReference type="PANTHER" id="PTHR10629">
    <property type="entry name" value="CYTOSINE-SPECIFIC METHYLTRANSFERASE"/>
    <property type="match status" value="1"/>
</dbReference>
<comment type="caution">
    <text evidence="9">The sequence shown here is derived from an EMBL/GenBank/DDBJ whole genome shotgun (WGS) entry which is preliminary data.</text>
</comment>
<evidence type="ECO:0000256" key="2">
    <source>
        <dbReference type="ARBA" id="ARBA00022679"/>
    </source>
</evidence>
<feature type="region of interest" description="Disordered" evidence="8">
    <location>
        <begin position="349"/>
        <end position="396"/>
    </location>
</feature>
<evidence type="ECO:0000256" key="8">
    <source>
        <dbReference type="SAM" id="MobiDB-lite"/>
    </source>
</evidence>
<dbReference type="GO" id="GO:0008168">
    <property type="term" value="F:methyltransferase activity"/>
    <property type="evidence" value="ECO:0007669"/>
    <property type="project" value="UniProtKB-KW"/>
</dbReference>
<feature type="active site" evidence="5">
    <location>
        <position position="87"/>
    </location>
</feature>
<evidence type="ECO:0000256" key="6">
    <source>
        <dbReference type="RuleBase" id="RU000416"/>
    </source>
</evidence>
<dbReference type="Gene3D" id="3.90.120.10">
    <property type="entry name" value="DNA Methylase, subunit A, domain 2"/>
    <property type="match status" value="1"/>
</dbReference>
<gene>
    <name evidence="9" type="ORF">E0H58_28580</name>
</gene>
<evidence type="ECO:0000256" key="4">
    <source>
        <dbReference type="ARBA" id="ARBA00022747"/>
    </source>
</evidence>
<dbReference type="InterPro" id="IPR001525">
    <property type="entry name" value="C5_MeTfrase"/>
</dbReference>
<sequence>MGGGTKPAVLSLFTGAGGLDLGLEAAGFETVCSVELNSVCRRTLKWNRPQWNLLDEADVISAAGHLSPQDFDLSQGDLDLIAGGPPCQPFSKASQWSPKGRRGMKDDRAETVVAMLDLVEAFLPRVLLIENVAGFLRGQVSAKSFIDDRLATINHTNGVDYQLVATVVNSADFGVPQNRHRVIGIALRDNLDLSLPVPTHEAHPLTAWDALHDAPEEDDLPDPQGYWSGLLPAVPEGQNYQYLTKRGGGQEVFGYRTRYWSFLLKLARNQPSWTLPASPGPATGPFHWDNRPLSVREMLRLQSFPDDWALEGTHREQVKQAGNATPPLLAEVFGRQILRALTSANLPDQPTLLRNRAAEPPPTATPPQPVPPEYLDHVGAKPEHPGTGLGPGRMTA</sequence>
<comment type="catalytic activity">
    <reaction evidence="7">
        <text>a 2'-deoxycytidine in DNA + S-adenosyl-L-methionine = a 5-methyl-2'-deoxycytidine in DNA + S-adenosyl-L-homocysteine + H(+)</text>
        <dbReference type="Rhea" id="RHEA:13681"/>
        <dbReference type="Rhea" id="RHEA-COMP:11369"/>
        <dbReference type="Rhea" id="RHEA-COMP:11370"/>
        <dbReference type="ChEBI" id="CHEBI:15378"/>
        <dbReference type="ChEBI" id="CHEBI:57856"/>
        <dbReference type="ChEBI" id="CHEBI:59789"/>
        <dbReference type="ChEBI" id="CHEBI:85452"/>
        <dbReference type="ChEBI" id="CHEBI:85454"/>
        <dbReference type="EC" id="2.1.1.37"/>
    </reaction>
</comment>
<organism evidence="9 10">
    <name type="scientific">Kribbella speibonae</name>
    <dbReference type="NCBI Taxonomy" id="1572660"/>
    <lineage>
        <taxon>Bacteria</taxon>
        <taxon>Bacillati</taxon>
        <taxon>Actinomycetota</taxon>
        <taxon>Actinomycetes</taxon>
        <taxon>Propionibacteriales</taxon>
        <taxon>Kribbellaceae</taxon>
        <taxon>Kribbella</taxon>
    </lineage>
</organism>
<dbReference type="GO" id="GO:0032259">
    <property type="term" value="P:methylation"/>
    <property type="evidence" value="ECO:0007669"/>
    <property type="project" value="UniProtKB-KW"/>
</dbReference>
<dbReference type="InterPro" id="IPR029063">
    <property type="entry name" value="SAM-dependent_MTases_sf"/>
</dbReference>
<dbReference type="InterPro" id="IPR018117">
    <property type="entry name" value="C5_DNA_meth_AS"/>
</dbReference>
<dbReference type="RefSeq" id="WP_131465490.1">
    <property type="nucleotide sequence ID" value="NZ_SJJY01000007.1"/>
</dbReference>
<protein>
    <recommendedName>
        <fullName evidence="7">Cytosine-specific methyltransferase</fullName>
        <ecNumber evidence="7">2.1.1.37</ecNumber>
    </recommendedName>
</protein>
<evidence type="ECO:0000313" key="10">
    <source>
        <dbReference type="Proteomes" id="UP000292385"/>
    </source>
</evidence>
<keyword evidence="3 5" id="KW-0949">S-adenosyl-L-methionine</keyword>
<dbReference type="NCBIfam" id="TIGR00675">
    <property type="entry name" value="dcm"/>
    <property type="match status" value="1"/>
</dbReference>
<reference evidence="9 10" key="1">
    <citation type="submission" date="2019-02" db="EMBL/GenBank/DDBJ databases">
        <title>Kribbella capetownensis sp. nov. and Kribbella speibonae sp. nov., isolated from soil.</title>
        <authorList>
            <person name="Curtis S.M."/>
            <person name="Norton I."/>
            <person name="Everest G.J."/>
            <person name="Meyers P.R."/>
        </authorList>
    </citation>
    <scope>NUCLEOTIDE SEQUENCE [LARGE SCALE GENOMIC DNA]</scope>
    <source>
        <strain evidence="9 10">SK5</strain>
    </source>
</reference>
<dbReference type="Pfam" id="PF00145">
    <property type="entry name" value="DNA_methylase"/>
    <property type="match status" value="1"/>
</dbReference>
<comment type="similarity">
    <text evidence="5 6">Belongs to the class I-like SAM-binding methyltransferase superfamily. C5-methyltransferase family.</text>
</comment>
<dbReference type="EC" id="2.1.1.37" evidence="7"/>
<feature type="compositionally biased region" description="Gly residues" evidence="8">
    <location>
        <begin position="387"/>
        <end position="396"/>
    </location>
</feature>
<dbReference type="Proteomes" id="UP000292385">
    <property type="component" value="Unassembled WGS sequence"/>
</dbReference>
<accession>A0ABY2A0I3</accession>
<feature type="compositionally biased region" description="Basic and acidic residues" evidence="8">
    <location>
        <begin position="374"/>
        <end position="384"/>
    </location>
</feature>
<dbReference type="PRINTS" id="PR00105">
    <property type="entry name" value="C5METTRFRASE"/>
</dbReference>
<keyword evidence="1 5" id="KW-0489">Methyltransferase</keyword>
<dbReference type="SUPFAM" id="SSF53335">
    <property type="entry name" value="S-adenosyl-L-methionine-dependent methyltransferases"/>
    <property type="match status" value="1"/>
</dbReference>
<evidence type="ECO:0000313" key="9">
    <source>
        <dbReference type="EMBL" id="TCC20091.1"/>
    </source>
</evidence>
<keyword evidence="4" id="KW-0680">Restriction system</keyword>
<evidence type="ECO:0000256" key="5">
    <source>
        <dbReference type="PROSITE-ProRule" id="PRU01016"/>
    </source>
</evidence>
<feature type="compositionally biased region" description="Pro residues" evidence="8">
    <location>
        <begin position="359"/>
        <end position="372"/>
    </location>
</feature>
<evidence type="ECO:0000256" key="7">
    <source>
        <dbReference type="RuleBase" id="RU000417"/>
    </source>
</evidence>
<proteinExistence type="inferred from homology"/>
<name>A0ABY2A0I3_9ACTN</name>
<dbReference type="EMBL" id="SJJY01000007">
    <property type="protein sequence ID" value="TCC20091.1"/>
    <property type="molecule type" value="Genomic_DNA"/>
</dbReference>
<dbReference type="PROSITE" id="PS00094">
    <property type="entry name" value="C5_MTASE_1"/>
    <property type="match status" value="1"/>
</dbReference>
<keyword evidence="2 5" id="KW-0808">Transferase</keyword>
<dbReference type="PROSITE" id="PS51679">
    <property type="entry name" value="SAM_MT_C5"/>
    <property type="match status" value="1"/>
</dbReference>
<keyword evidence="10" id="KW-1185">Reference proteome</keyword>
<evidence type="ECO:0000256" key="3">
    <source>
        <dbReference type="ARBA" id="ARBA00022691"/>
    </source>
</evidence>